<sequence length="361" mass="41036">MVEHWRSSVEFLEKFVAKSATLTPEENYFSYKGNLYPVAACQIETLQALETFEARADDVILAGYPKSGTNWVDYILNHLAITDGKYTAEEVKERLRLEKELAMTPRLEFGDPDKLKRMEKLPSRRVIITHLHPNLLPKSIFKNKAKVLVLFRNPKDTLVSYFHFRNKLSSFPLSSWDAYFIDFMNGKVPGGSYFDYVKAWDEYIDNENVMVISYEELKENLYTGIQKMAKFFGFSLTEDEIKSVVKRSTFEAAKERSLETYGAFGPVLFSKGCVGDWESMFTESQSQAMDKKFDECLAGTKLGGPFKYCCLAMEKGVSNSEKLSAVPCRDTPAPLTYGDHLPGDRAECTKSSPETTTNPIL</sequence>
<organism evidence="6 7">
    <name type="scientific">Pogona vitticeps</name>
    <name type="common">central bearded dragon</name>
    <dbReference type="NCBI Taxonomy" id="103695"/>
    <lineage>
        <taxon>Eukaryota</taxon>
        <taxon>Metazoa</taxon>
        <taxon>Chordata</taxon>
        <taxon>Craniata</taxon>
        <taxon>Vertebrata</taxon>
        <taxon>Euteleostomi</taxon>
        <taxon>Lepidosauria</taxon>
        <taxon>Squamata</taxon>
        <taxon>Bifurcata</taxon>
        <taxon>Unidentata</taxon>
        <taxon>Episquamata</taxon>
        <taxon>Toxicofera</taxon>
        <taxon>Iguania</taxon>
        <taxon>Acrodonta</taxon>
        <taxon>Agamidae</taxon>
        <taxon>Amphibolurinae</taxon>
        <taxon>Pogona</taxon>
    </lineage>
</organism>
<dbReference type="AlphaFoldDB" id="A0A6J0SKH5"/>
<feature type="region of interest" description="Disordered" evidence="4">
    <location>
        <begin position="336"/>
        <end position="361"/>
    </location>
</feature>
<dbReference type="OrthoDB" id="205623at2759"/>
<keyword evidence="6" id="KW-1185">Reference proteome</keyword>
<evidence type="ECO:0000256" key="4">
    <source>
        <dbReference type="SAM" id="MobiDB-lite"/>
    </source>
</evidence>
<name>A0A6J0SKH5_9SAUR</name>
<evidence type="ECO:0000313" key="6">
    <source>
        <dbReference type="Proteomes" id="UP001652642"/>
    </source>
</evidence>
<feature type="compositionally biased region" description="Polar residues" evidence="4">
    <location>
        <begin position="349"/>
        <end position="361"/>
    </location>
</feature>
<dbReference type="Proteomes" id="UP001652642">
    <property type="component" value="Chromosome 1"/>
</dbReference>
<evidence type="ECO:0000259" key="5">
    <source>
        <dbReference type="Pfam" id="PF00685"/>
    </source>
</evidence>
<reference evidence="7" key="2">
    <citation type="submission" date="2025-08" db="UniProtKB">
        <authorList>
            <consortium name="RefSeq"/>
        </authorList>
    </citation>
    <scope>IDENTIFICATION</scope>
</reference>
<dbReference type="EC" id="2.8.2.-" evidence="3"/>
<dbReference type="InterPro" id="IPR000863">
    <property type="entry name" value="Sulfotransferase_dom"/>
</dbReference>
<keyword evidence="2 3" id="KW-0808">Transferase</keyword>
<accession>A0A6J0SKH5</accession>
<dbReference type="PANTHER" id="PTHR11783">
    <property type="entry name" value="SULFOTRANSFERASE SULT"/>
    <property type="match status" value="1"/>
</dbReference>
<dbReference type="SUPFAM" id="SSF52540">
    <property type="entry name" value="P-loop containing nucleoside triphosphate hydrolases"/>
    <property type="match status" value="1"/>
</dbReference>
<dbReference type="InterPro" id="IPR027417">
    <property type="entry name" value="P-loop_NTPase"/>
</dbReference>
<evidence type="ECO:0000256" key="2">
    <source>
        <dbReference type="ARBA" id="ARBA00022679"/>
    </source>
</evidence>
<reference evidence="6" key="1">
    <citation type="submission" date="2025-05" db="UniProtKB">
        <authorList>
            <consortium name="RefSeq"/>
        </authorList>
    </citation>
    <scope>NUCLEOTIDE SEQUENCE [LARGE SCALE GENOMIC DNA]</scope>
</reference>
<dbReference type="GeneID" id="110070831"/>
<dbReference type="Pfam" id="PF00685">
    <property type="entry name" value="Sulfotransfer_1"/>
    <property type="match status" value="1"/>
</dbReference>
<evidence type="ECO:0000256" key="3">
    <source>
        <dbReference type="RuleBase" id="RU361155"/>
    </source>
</evidence>
<dbReference type="KEGG" id="pvt:110070831"/>
<dbReference type="GO" id="GO:0008146">
    <property type="term" value="F:sulfotransferase activity"/>
    <property type="evidence" value="ECO:0007669"/>
    <property type="project" value="InterPro"/>
</dbReference>
<dbReference type="Gene3D" id="3.40.50.300">
    <property type="entry name" value="P-loop containing nucleotide triphosphate hydrolases"/>
    <property type="match status" value="1"/>
</dbReference>
<comment type="similarity">
    <text evidence="1 3">Belongs to the sulfotransferase 1 family.</text>
</comment>
<dbReference type="RefSeq" id="XP_020634209.2">
    <property type="nucleotide sequence ID" value="XM_020778550.2"/>
</dbReference>
<evidence type="ECO:0000256" key="1">
    <source>
        <dbReference type="ARBA" id="ARBA00005771"/>
    </source>
</evidence>
<proteinExistence type="inferred from homology"/>
<feature type="domain" description="Sulfotransferase" evidence="5">
    <location>
        <begin position="57"/>
        <end position="300"/>
    </location>
</feature>
<evidence type="ECO:0000313" key="7">
    <source>
        <dbReference type="RefSeq" id="XP_020634209.2"/>
    </source>
</evidence>
<protein>
    <recommendedName>
        <fullName evidence="3">Sulfotransferase</fullName>
        <ecNumber evidence="3">2.8.2.-</ecNumber>
    </recommendedName>
</protein>
<dbReference type="InParanoid" id="A0A6J0SKH5"/>
<gene>
    <name evidence="7" type="primary">LOC110070831</name>
</gene>